<dbReference type="EMBL" id="BRXE01000024">
    <property type="protein sequence ID" value="GLB83304.1"/>
    <property type="molecule type" value="Genomic_DNA"/>
</dbReference>
<evidence type="ECO:0000313" key="3">
    <source>
        <dbReference type="EMBL" id="GLD31552.1"/>
    </source>
</evidence>
<accession>A0A9P3QAE8</accession>
<evidence type="ECO:0000313" key="4">
    <source>
        <dbReference type="Proteomes" id="UP001064782"/>
    </source>
</evidence>
<dbReference type="EMBL" id="BRZI01000027">
    <property type="protein sequence ID" value="GLD31552.1"/>
    <property type="molecule type" value="Genomic_DNA"/>
</dbReference>
<evidence type="ECO:0000256" key="1">
    <source>
        <dbReference type="SAM" id="SignalP"/>
    </source>
</evidence>
<comment type="caution">
    <text evidence="3">The sequence shown here is derived from an EMBL/GenBank/DDBJ whole genome shotgun (WGS) entry which is preliminary data.</text>
</comment>
<dbReference type="AlphaFoldDB" id="A0A9P3QAE8"/>
<protein>
    <recommendedName>
        <fullName evidence="5">Secreted protein</fullName>
    </recommendedName>
</protein>
<sequence>MTTTATKHVVFGAAMLLAAAATVPALGSGRAHADDDPPPMHQVVYTISAKNPIYADIYYQDQDPRVFSDYSHNPYTFTPNVQADIGPGRPWVQQVMLSNPAQWAMVSVSTGRQSAVPQFHCTVSVDGAVVVSKDGDRGALCSLRTW</sequence>
<evidence type="ECO:0000313" key="2">
    <source>
        <dbReference type="EMBL" id="GLB83304.1"/>
    </source>
</evidence>
<evidence type="ECO:0008006" key="5">
    <source>
        <dbReference type="Google" id="ProtNLM"/>
    </source>
</evidence>
<gene>
    <name evidence="3" type="ORF">Mkiyose1413_34350</name>
    <name evidence="2" type="ORF">SRL2020028_25600</name>
</gene>
<name>A0A9P3QAE8_9MYCO</name>
<keyword evidence="1" id="KW-0732">Signal</keyword>
<proteinExistence type="predicted"/>
<reference evidence="3" key="1">
    <citation type="submission" date="2022-08" db="EMBL/GenBank/DDBJ databases">
        <title>Mycobacterium kiyosense sp. nov., scotochromogenic slow-glowing species isolated from respiratory specimens.</title>
        <authorList>
            <person name="Fukano H."/>
            <person name="Kazumi Y."/>
            <person name="Sakagami N."/>
            <person name="Ato M."/>
            <person name="Mitarai S."/>
            <person name="Hoshino Y."/>
        </authorList>
    </citation>
    <scope>NUCLEOTIDE SEQUENCE</scope>
    <source>
        <strain evidence="3">1413</strain>
        <strain evidence="2">SRL2020-028</strain>
    </source>
</reference>
<feature type="signal peptide" evidence="1">
    <location>
        <begin position="1"/>
        <end position="33"/>
    </location>
</feature>
<keyword evidence="4" id="KW-1185">Reference proteome</keyword>
<organism evidence="3 4">
    <name type="scientific">Mycobacterium kiyosense</name>
    <dbReference type="NCBI Taxonomy" id="2871094"/>
    <lineage>
        <taxon>Bacteria</taxon>
        <taxon>Bacillati</taxon>
        <taxon>Actinomycetota</taxon>
        <taxon>Actinomycetes</taxon>
        <taxon>Mycobacteriales</taxon>
        <taxon>Mycobacteriaceae</taxon>
        <taxon>Mycobacterium</taxon>
    </lineage>
</organism>
<dbReference type="Proteomes" id="UP001064782">
    <property type="component" value="Unassembled WGS sequence"/>
</dbReference>
<dbReference type="Proteomes" id="UP001165663">
    <property type="component" value="Unassembled WGS sequence"/>
</dbReference>
<dbReference type="PIRSF" id="PIRSF021591">
    <property type="entry name" value="UCP021591"/>
    <property type="match status" value="1"/>
</dbReference>
<feature type="chain" id="PRO_5040122236" description="Secreted protein" evidence="1">
    <location>
        <begin position="34"/>
        <end position="146"/>
    </location>
</feature>
<dbReference type="InterPro" id="IPR016793">
    <property type="entry name" value="UCP021591"/>
</dbReference>